<accession>A0AAU9VA70</accession>
<sequence>MRYLGLTLDGRWTFRAHFAQLAPRVVGAAASLGRLLPNVGGPSANCRRLYSGVIRSMAMYGAPVWVDALSRANKTLLRRPQRVIATRAIRGYRTVSWTAACVLAGDPPGNYRRRSSPKYITSWRRGDPGGSPRRWRRSHACEGRRRTPCCGGGRRT</sequence>
<evidence type="ECO:0008006" key="3">
    <source>
        <dbReference type="Google" id="ProtNLM"/>
    </source>
</evidence>
<evidence type="ECO:0000313" key="1">
    <source>
        <dbReference type="EMBL" id="CAH2108906.1"/>
    </source>
</evidence>
<keyword evidence="2" id="KW-1185">Reference proteome</keyword>
<dbReference type="AlphaFoldDB" id="A0AAU9VA70"/>
<dbReference type="EMBL" id="CAKOGL010000043">
    <property type="protein sequence ID" value="CAH2108906.1"/>
    <property type="molecule type" value="Genomic_DNA"/>
</dbReference>
<gene>
    <name evidence="1" type="ORF">EEDITHA_LOCUS22800</name>
</gene>
<comment type="caution">
    <text evidence="1">The sequence shown here is derived from an EMBL/GenBank/DDBJ whole genome shotgun (WGS) entry which is preliminary data.</text>
</comment>
<proteinExistence type="predicted"/>
<reference evidence="1" key="1">
    <citation type="submission" date="2022-03" db="EMBL/GenBank/DDBJ databases">
        <authorList>
            <person name="Tunstrom K."/>
        </authorList>
    </citation>
    <scope>NUCLEOTIDE SEQUENCE</scope>
</reference>
<name>A0AAU9VA70_EUPED</name>
<organism evidence="1 2">
    <name type="scientific">Euphydryas editha</name>
    <name type="common">Edith's checkerspot</name>
    <dbReference type="NCBI Taxonomy" id="104508"/>
    <lineage>
        <taxon>Eukaryota</taxon>
        <taxon>Metazoa</taxon>
        <taxon>Ecdysozoa</taxon>
        <taxon>Arthropoda</taxon>
        <taxon>Hexapoda</taxon>
        <taxon>Insecta</taxon>
        <taxon>Pterygota</taxon>
        <taxon>Neoptera</taxon>
        <taxon>Endopterygota</taxon>
        <taxon>Lepidoptera</taxon>
        <taxon>Glossata</taxon>
        <taxon>Ditrysia</taxon>
        <taxon>Papilionoidea</taxon>
        <taxon>Nymphalidae</taxon>
        <taxon>Nymphalinae</taxon>
        <taxon>Euphydryas</taxon>
    </lineage>
</organism>
<dbReference type="Proteomes" id="UP001153954">
    <property type="component" value="Unassembled WGS sequence"/>
</dbReference>
<protein>
    <recommendedName>
        <fullName evidence="3">Reverse transcriptase</fullName>
    </recommendedName>
</protein>
<evidence type="ECO:0000313" key="2">
    <source>
        <dbReference type="Proteomes" id="UP001153954"/>
    </source>
</evidence>